<keyword evidence="1" id="KW-0472">Membrane</keyword>
<keyword evidence="1" id="KW-0812">Transmembrane</keyword>
<reference evidence="2" key="1">
    <citation type="submission" date="2018-02" db="EMBL/GenBank/DDBJ databases">
        <title>Rhizophora mucronata_Transcriptome.</title>
        <authorList>
            <person name="Meera S.P."/>
            <person name="Sreeshan A."/>
            <person name="Augustine A."/>
        </authorList>
    </citation>
    <scope>NUCLEOTIDE SEQUENCE</scope>
    <source>
        <tissue evidence="2">Leaf</tissue>
    </source>
</reference>
<evidence type="ECO:0000256" key="1">
    <source>
        <dbReference type="SAM" id="Phobius"/>
    </source>
</evidence>
<accession>A0A2P2PSN3</accession>
<proteinExistence type="predicted"/>
<dbReference type="EMBL" id="GGEC01077263">
    <property type="protein sequence ID" value="MBX57747.1"/>
    <property type="molecule type" value="Transcribed_RNA"/>
</dbReference>
<protein>
    <submittedName>
        <fullName evidence="2">Uncharacterized protein</fullName>
    </submittedName>
</protein>
<evidence type="ECO:0000313" key="2">
    <source>
        <dbReference type="EMBL" id="MBX57747.1"/>
    </source>
</evidence>
<feature type="transmembrane region" description="Helical" evidence="1">
    <location>
        <begin position="6"/>
        <end position="26"/>
    </location>
</feature>
<keyword evidence="1" id="KW-1133">Transmembrane helix</keyword>
<sequence length="27" mass="3029">MGWLGPITVTSFLIKNFILCSSFLNLL</sequence>
<name>A0A2P2PSN3_RHIMU</name>
<organism evidence="2">
    <name type="scientific">Rhizophora mucronata</name>
    <name type="common">Asiatic mangrove</name>
    <dbReference type="NCBI Taxonomy" id="61149"/>
    <lineage>
        <taxon>Eukaryota</taxon>
        <taxon>Viridiplantae</taxon>
        <taxon>Streptophyta</taxon>
        <taxon>Embryophyta</taxon>
        <taxon>Tracheophyta</taxon>
        <taxon>Spermatophyta</taxon>
        <taxon>Magnoliopsida</taxon>
        <taxon>eudicotyledons</taxon>
        <taxon>Gunneridae</taxon>
        <taxon>Pentapetalae</taxon>
        <taxon>rosids</taxon>
        <taxon>fabids</taxon>
        <taxon>Malpighiales</taxon>
        <taxon>Rhizophoraceae</taxon>
        <taxon>Rhizophora</taxon>
    </lineage>
</organism>
<dbReference type="AlphaFoldDB" id="A0A2P2PSN3"/>